<feature type="coiled-coil region" evidence="1">
    <location>
        <begin position="206"/>
        <end position="237"/>
    </location>
</feature>
<reference evidence="3" key="1">
    <citation type="journal article" date="2015" name="Nature">
        <title>Complex archaea that bridge the gap between prokaryotes and eukaryotes.</title>
        <authorList>
            <person name="Spang A."/>
            <person name="Saw J.H."/>
            <person name="Jorgensen S.L."/>
            <person name="Zaremba-Niedzwiedzka K."/>
            <person name="Martijn J."/>
            <person name="Lind A.E."/>
            <person name="van Eijk R."/>
            <person name="Schleper C."/>
            <person name="Guy L."/>
            <person name="Ettema T.J."/>
        </authorList>
    </citation>
    <scope>NUCLEOTIDE SEQUENCE</scope>
</reference>
<name>A0A0F9VG91_9ZZZZ</name>
<keyword evidence="1" id="KW-0175">Coiled coil</keyword>
<dbReference type="EMBL" id="LAZR01000049">
    <property type="protein sequence ID" value="KKN98837.1"/>
    <property type="molecule type" value="Genomic_DNA"/>
</dbReference>
<evidence type="ECO:0000256" key="1">
    <source>
        <dbReference type="SAM" id="Coils"/>
    </source>
</evidence>
<dbReference type="GO" id="GO:0016887">
    <property type="term" value="F:ATP hydrolysis activity"/>
    <property type="evidence" value="ECO:0007669"/>
    <property type="project" value="InterPro"/>
</dbReference>
<dbReference type="Pfam" id="PF13476">
    <property type="entry name" value="AAA_23"/>
    <property type="match status" value="1"/>
</dbReference>
<organism evidence="3">
    <name type="scientific">marine sediment metagenome</name>
    <dbReference type="NCBI Taxonomy" id="412755"/>
    <lineage>
        <taxon>unclassified sequences</taxon>
        <taxon>metagenomes</taxon>
        <taxon>ecological metagenomes</taxon>
    </lineage>
</organism>
<dbReference type="SUPFAM" id="SSF52540">
    <property type="entry name" value="P-loop containing nucleoside triphosphate hydrolases"/>
    <property type="match status" value="1"/>
</dbReference>
<proteinExistence type="predicted"/>
<dbReference type="AlphaFoldDB" id="A0A0F9VG91"/>
<accession>A0A0F9VG91</accession>
<evidence type="ECO:0000313" key="3">
    <source>
        <dbReference type="EMBL" id="KKN98837.1"/>
    </source>
</evidence>
<dbReference type="InterPro" id="IPR038729">
    <property type="entry name" value="Rad50/SbcC_AAA"/>
</dbReference>
<evidence type="ECO:0000259" key="2">
    <source>
        <dbReference type="Pfam" id="PF13476"/>
    </source>
</evidence>
<dbReference type="Gene3D" id="3.40.50.300">
    <property type="entry name" value="P-loop containing nucleotide triphosphate hydrolases"/>
    <property type="match status" value="1"/>
</dbReference>
<sequence length="402" mass="44521">MKILALEVENIKFLKVVSIKPDGSLVIIGGDNAAGKSCVLDSIWYALGGGKSAPPKPIRTGQKKAKIVLDLGDIKVTRTFTKAGTNLVVENKKGVKFGSPQAMLDKLVGELTFDPLEFSKMDAKKQAEVLKQLVGLDFNKLDVQYKKLFEERTAINRRGKEVRANLDALTLHEGMPDKEVSVVELSKQYTKATEDNRFFTLGQTDIAGDIAEIDKLKERLTELKKNVKERQKNLEGKKLIDTKLLQEKMNGAESTNTKIRENQKHVVVKKDIDKLLKQSGSLTSQLNEIEATKEKTLAKAKFPIEGLAIDDDGVTFEGIPFTQCSSAQQIKISVAMGLAMNPKLRVLLIREGSLLDTKSLQMVSEMAEKADAQIWLERVSKGSECQVIMEDGSVVEEEDDDD</sequence>
<feature type="domain" description="Rad50/SbcC-type AAA" evidence="2">
    <location>
        <begin position="6"/>
        <end position="289"/>
    </location>
</feature>
<gene>
    <name evidence="3" type="ORF">LCGC14_0140780</name>
</gene>
<dbReference type="GO" id="GO:0006302">
    <property type="term" value="P:double-strand break repair"/>
    <property type="evidence" value="ECO:0007669"/>
    <property type="project" value="InterPro"/>
</dbReference>
<dbReference type="InterPro" id="IPR027417">
    <property type="entry name" value="P-loop_NTPase"/>
</dbReference>
<protein>
    <recommendedName>
        <fullName evidence="2">Rad50/SbcC-type AAA domain-containing protein</fullName>
    </recommendedName>
</protein>
<comment type="caution">
    <text evidence="3">The sequence shown here is derived from an EMBL/GenBank/DDBJ whole genome shotgun (WGS) entry which is preliminary data.</text>
</comment>